<protein>
    <submittedName>
        <fullName evidence="1">Uncharacterized protein</fullName>
    </submittedName>
</protein>
<name>A0A2P4XPZ5_9STRA</name>
<reference evidence="1 2" key="1">
    <citation type="journal article" date="2017" name="Genome Biol. Evol.">
        <title>Phytophthora megakarya and P. palmivora, closely related causal agents of cacao black pod rot, underwent increases in genome sizes and gene numbers by different mechanisms.</title>
        <authorList>
            <person name="Ali S.S."/>
            <person name="Shao J."/>
            <person name="Lary D.J."/>
            <person name="Kronmiller B."/>
            <person name="Shen D."/>
            <person name="Strem M.D."/>
            <person name="Amoako-Attah I."/>
            <person name="Akrofi A.Y."/>
            <person name="Begoude B.A."/>
            <person name="Ten Hoopen G.M."/>
            <person name="Coulibaly K."/>
            <person name="Kebe B.I."/>
            <person name="Melnick R.L."/>
            <person name="Guiltinan M.J."/>
            <person name="Tyler B.M."/>
            <person name="Meinhardt L.W."/>
            <person name="Bailey B.A."/>
        </authorList>
    </citation>
    <scope>NUCLEOTIDE SEQUENCE [LARGE SCALE GENOMIC DNA]</scope>
    <source>
        <strain evidence="2">sbr112.9</strain>
    </source>
</reference>
<evidence type="ECO:0000313" key="1">
    <source>
        <dbReference type="EMBL" id="POM67640.1"/>
    </source>
</evidence>
<dbReference type="EMBL" id="NCKW01008835">
    <property type="protein sequence ID" value="POM67640.1"/>
    <property type="molecule type" value="Genomic_DNA"/>
</dbReference>
<organism evidence="1 2">
    <name type="scientific">Phytophthora palmivora</name>
    <dbReference type="NCBI Taxonomy" id="4796"/>
    <lineage>
        <taxon>Eukaryota</taxon>
        <taxon>Sar</taxon>
        <taxon>Stramenopiles</taxon>
        <taxon>Oomycota</taxon>
        <taxon>Peronosporomycetes</taxon>
        <taxon>Peronosporales</taxon>
        <taxon>Peronosporaceae</taxon>
        <taxon>Phytophthora</taxon>
    </lineage>
</organism>
<proteinExistence type="predicted"/>
<evidence type="ECO:0000313" key="2">
    <source>
        <dbReference type="Proteomes" id="UP000237271"/>
    </source>
</evidence>
<comment type="caution">
    <text evidence="1">The sequence shown here is derived from an EMBL/GenBank/DDBJ whole genome shotgun (WGS) entry which is preliminary data.</text>
</comment>
<keyword evidence="2" id="KW-1185">Reference proteome</keyword>
<accession>A0A2P4XPZ5</accession>
<gene>
    <name evidence="1" type="ORF">PHPALM_16322</name>
</gene>
<feature type="non-terminal residue" evidence="1">
    <location>
        <position position="1"/>
    </location>
</feature>
<sequence>EVRVASANSVVDLVPAISLASGLERTALLLAKQVVVVQILEAMADWVGSMELVVLDLVDLVEQAILAGLELVRSVDLVVIS</sequence>
<dbReference type="AlphaFoldDB" id="A0A2P4XPZ5"/>
<dbReference type="Proteomes" id="UP000237271">
    <property type="component" value="Unassembled WGS sequence"/>
</dbReference>